<keyword evidence="4" id="KW-0488">Methylation</keyword>
<dbReference type="GO" id="GO:0015628">
    <property type="term" value="P:protein secretion by the type II secretion system"/>
    <property type="evidence" value="ECO:0007669"/>
    <property type="project" value="InterPro"/>
</dbReference>
<comment type="similarity">
    <text evidence="9">Belongs to the GSP H family.</text>
</comment>
<evidence type="ECO:0000256" key="5">
    <source>
        <dbReference type="ARBA" id="ARBA00022519"/>
    </source>
</evidence>
<evidence type="ECO:0000256" key="1">
    <source>
        <dbReference type="ARBA" id="ARBA00004377"/>
    </source>
</evidence>
<evidence type="ECO:0000313" key="13">
    <source>
        <dbReference type="EMBL" id="MDR6235388.1"/>
    </source>
</evidence>
<keyword evidence="8 11" id="KW-0472">Membrane</keyword>
<organism evidence="13 14">
    <name type="scientific">Pseudomonas oryzihabitans</name>
    <dbReference type="NCBI Taxonomy" id="47885"/>
    <lineage>
        <taxon>Bacteria</taxon>
        <taxon>Pseudomonadati</taxon>
        <taxon>Pseudomonadota</taxon>
        <taxon>Gammaproteobacteria</taxon>
        <taxon>Pseudomonadales</taxon>
        <taxon>Pseudomonadaceae</taxon>
        <taxon>Pseudomonas</taxon>
    </lineage>
</organism>
<name>A0AAJ2BZ79_9PSED</name>
<accession>A0AAJ2BZ79</accession>
<protein>
    <recommendedName>
        <fullName evidence="2">Type II secretion system protein H</fullName>
    </recommendedName>
    <alternativeName>
        <fullName evidence="10">General secretion pathway protein H</fullName>
    </alternativeName>
</protein>
<dbReference type="GO" id="GO:0005886">
    <property type="term" value="C:plasma membrane"/>
    <property type="evidence" value="ECO:0007669"/>
    <property type="project" value="UniProtKB-SubCell"/>
</dbReference>
<dbReference type="InterPro" id="IPR045584">
    <property type="entry name" value="Pilin-like"/>
</dbReference>
<evidence type="ECO:0000313" key="14">
    <source>
        <dbReference type="Proteomes" id="UP001268036"/>
    </source>
</evidence>
<proteinExistence type="inferred from homology"/>
<reference evidence="13" key="1">
    <citation type="submission" date="2023-08" db="EMBL/GenBank/DDBJ databases">
        <title>Functional and genomic diversity of the sorghum phyllosphere microbiome.</title>
        <authorList>
            <person name="Shade A."/>
        </authorList>
    </citation>
    <scope>NUCLEOTIDE SEQUENCE</scope>
    <source>
        <strain evidence="13">SORGH_AS_0201</strain>
    </source>
</reference>
<comment type="caution">
    <text evidence="13">The sequence shown here is derived from an EMBL/GenBank/DDBJ whole genome shotgun (WGS) entry which is preliminary data.</text>
</comment>
<evidence type="ECO:0000256" key="2">
    <source>
        <dbReference type="ARBA" id="ARBA00021549"/>
    </source>
</evidence>
<dbReference type="RefSeq" id="WP_309759968.1">
    <property type="nucleotide sequence ID" value="NZ_JAVJAF010000001.1"/>
</dbReference>
<dbReference type="Gene3D" id="3.55.40.10">
    <property type="entry name" value="minor pseudopilin epsh domain"/>
    <property type="match status" value="1"/>
</dbReference>
<evidence type="ECO:0000256" key="7">
    <source>
        <dbReference type="ARBA" id="ARBA00022989"/>
    </source>
</evidence>
<evidence type="ECO:0000256" key="4">
    <source>
        <dbReference type="ARBA" id="ARBA00022481"/>
    </source>
</evidence>
<gene>
    <name evidence="13" type="ORF">QE440_003129</name>
</gene>
<comment type="subcellular location">
    <subcellularLocation>
        <location evidence="1">Cell inner membrane</location>
        <topology evidence="1">Single-pass membrane protein</topology>
    </subcellularLocation>
</comment>
<evidence type="ECO:0000256" key="11">
    <source>
        <dbReference type="SAM" id="Phobius"/>
    </source>
</evidence>
<keyword evidence="5" id="KW-0997">Cell inner membrane</keyword>
<dbReference type="Proteomes" id="UP001268036">
    <property type="component" value="Unassembled WGS sequence"/>
</dbReference>
<evidence type="ECO:0000256" key="9">
    <source>
        <dbReference type="ARBA" id="ARBA00025772"/>
    </source>
</evidence>
<sequence>MAYRDSRGVSLFELLIYLSVLGIVVSLAVPAFGGMLQRNRQQIAIQQLRETVSFARAAAISRKSSISICHAPEGTCEASNIWSASTRVFQDLDRDGLQSAQETTLLISEQPPRDFHWRWNNFRAQPHLTFLNNGTTDALNGSFILCQGNVPRARLVLNKAGRIETAALRERDRCA</sequence>
<evidence type="ECO:0000256" key="6">
    <source>
        <dbReference type="ARBA" id="ARBA00022692"/>
    </source>
</evidence>
<feature type="domain" description="General secretion pathway GspH" evidence="12">
    <location>
        <begin position="44"/>
        <end position="161"/>
    </location>
</feature>
<dbReference type="EMBL" id="JAVJAF010000001">
    <property type="protein sequence ID" value="MDR6235388.1"/>
    <property type="molecule type" value="Genomic_DNA"/>
</dbReference>
<dbReference type="AlphaFoldDB" id="A0AAJ2BZ79"/>
<keyword evidence="6 11" id="KW-0812">Transmembrane</keyword>
<evidence type="ECO:0000259" key="12">
    <source>
        <dbReference type="Pfam" id="PF12019"/>
    </source>
</evidence>
<dbReference type="Pfam" id="PF12019">
    <property type="entry name" value="GspH"/>
    <property type="match status" value="1"/>
</dbReference>
<evidence type="ECO:0000256" key="8">
    <source>
        <dbReference type="ARBA" id="ARBA00023136"/>
    </source>
</evidence>
<dbReference type="SUPFAM" id="SSF54523">
    <property type="entry name" value="Pili subunits"/>
    <property type="match status" value="1"/>
</dbReference>
<evidence type="ECO:0000256" key="3">
    <source>
        <dbReference type="ARBA" id="ARBA00022475"/>
    </source>
</evidence>
<dbReference type="InterPro" id="IPR022346">
    <property type="entry name" value="T2SS_GspH"/>
</dbReference>
<keyword evidence="7 11" id="KW-1133">Transmembrane helix</keyword>
<dbReference type="GO" id="GO:0015627">
    <property type="term" value="C:type II protein secretion system complex"/>
    <property type="evidence" value="ECO:0007669"/>
    <property type="project" value="InterPro"/>
</dbReference>
<keyword evidence="3" id="KW-1003">Cell membrane</keyword>
<feature type="transmembrane region" description="Helical" evidence="11">
    <location>
        <begin position="14"/>
        <end position="36"/>
    </location>
</feature>
<evidence type="ECO:0000256" key="10">
    <source>
        <dbReference type="ARBA" id="ARBA00030775"/>
    </source>
</evidence>